<reference evidence="6 7" key="2">
    <citation type="journal article" date="2017" name="Int. J. Syst. Evol. Microbiol.">
        <title>Gordonia phthalatica sp. nov., a di-n-butyl phthalate-degrading bacterium isolated from activated sludge.</title>
        <authorList>
            <person name="Jin D."/>
            <person name="Kong X."/>
            <person name="Jia M."/>
            <person name="Yu X."/>
            <person name="Wang X."/>
            <person name="Zhuang X."/>
            <person name="Deng Y."/>
            <person name="Bai Z."/>
        </authorList>
    </citation>
    <scope>NUCLEOTIDE SEQUENCE [LARGE SCALE GENOMIC DNA]</scope>
    <source>
        <strain evidence="6 7">QH-11</strain>
    </source>
</reference>
<evidence type="ECO:0000256" key="3">
    <source>
        <dbReference type="ARBA" id="ARBA00022827"/>
    </source>
</evidence>
<dbReference type="GO" id="GO:0050660">
    <property type="term" value="F:flavin adenine dinucleotide binding"/>
    <property type="evidence" value="ECO:0007669"/>
    <property type="project" value="TreeGrafter"/>
</dbReference>
<comment type="similarity">
    <text evidence="1">Belongs to the FAD-dependent oxidoreductase family.</text>
</comment>
<evidence type="ECO:0000313" key="7">
    <source>
        <dbReference type="Proteomes" id="UP000063789"/>
    </source>
</evidence>
<dbReference type="PRINTS" id="PR00469">
    <property type="entry name" value="PNDRDTASEII"/>
</dbReference>
<dbReference type="InterPro" id="IPR036188">
    <property type="entry name" value="FAD/NAD-bd_sf"/>
</dbReference>
<dbReference type="STRING" id="1136941.ACH46_14575"/>
<dbReference type="PANTHER" id="PTHR43735">
    <property type="entry name" value="APOPTOSIS-INDUCING FACTOR 1"/>
    <property type="match status" value="1"/>
</dbReference>
<dbReference type="PATRIC" id="fig|1136941.3.peg.2977"/>
<keyword evidence="3" id="KW-0274">FAD</keyword>
<keyword evidence="2" id="KW-0285">Flavoprotein</keyword>
<evidence type="ECO:0000256" key="4">
    <source>
        <dbReference type="ARBA" id="ARBA00023002"/>
    </source>
</evidence>
<dbReference type="InterPro" id="IPR023753">
    <property type="entry name" value="FAD/NAD-binding_dom"/>
</dbReference>
<accession>A0A0N9NEC0</accession>
<evidence type="ECO:0000256" key="2">
    <source>
        <dbReference type="ARBA" id="ARBA00022630"/>
    </source>
</evidence>
<evidence type="ECO:0000313" key="6">
    <source>
        <dbReference type="EMBL" id="ALG85472.1"/>
    </source>
</evidence>
<dbReference type="GO" id="GO:0005737">
    <property type="term" value="C:cytoplasm"/>
    <property type="evidence" value="ECO:0007669"/>
    <property type="project" value="TreeGrafter"/>
</dbReference>
<gene>
    <name evidence="6" type="ORF">ACH46_14575</name>
</gene>
<name>A0A0N9NEC0_9ACTN</name>
<dbReference type="AlphaFoldDB" id="A0A0N9NEC0"/>
<dbReference type="GO" id="GO:0004174">
    <property type="term" value="F:electron-transferring-flavoprotein dehydrogenase activity"/>
    <property type="evidence" value="ECO:0007669"/>
    <property type="project" value="TreeGrafter"/>
</dbReference>
<evidence type="ECO:0000256" key="1">
    <source>
        <dbReference type="ARBA" id="ARBA00006442"/>
    </source>
</evidence>
<protein>
    <submittedName>
        <fullName evidence="6">Dehydrogenase</fullName>
    </submittedName>
</protein>
<dbReference type="KEGG" id="goq:ACH46_14575"/>
<dbReference type="RefSeq" id="WP_062393558.1">
    <property type="nucleotide sequence ID" value="NZ_CP011853.1"/>
</dbReference>
<dbReference type="Proteomes" id="UP000063789">
    <property type="component" value="Chromosome"/>
</dbReference>
<keyword evidence="4" id="KW-0560">Oxidoreductase</keyword>
<dbReference type="Pfam" id="PF07992">
    <property type="entry name" value="Pyr_redox_2"/>
    <property type="match status" value="1"/>
</dbReference>
<dbReference type="OrthoDB" id="9784880at2"/>
<dbReference type="PANTHER" id="PTHR43735:SF3">
    <property type="entry name" value="FERROPTOSIS SUPPRESSOR PROTEIN 1"/>
    <property type="match status" value="1"/>
</dbReference>
<organism evidence="6 7">
    <name type="scientific">Gordonia phthalatica</name>
    <dbReference type="NCBI Taxonomy" id="1136941"/>
    <lineage>
        <taxon>Bacteria</taxon>
        <taxon>Bacillati</taxon>
        <taxon>Actinomycetota</taxon>
        <taxon>Actinomycetes</taxon>
        <taxon>Mycobacteriales</taxon>
        <taxon>Gordoniaceae</taxon>
        <taxon>Gordonia</taxon>
    </lineage>
</organism>
<dbReference type="Gene3D" id="3.50.50.100">
    <property type="match status" value="1"/>
</dbReference>
<dbReference type="SUPFAM" id="SSF51905">
    <property type="entry name" value="FAD/NAD(P)-binding domain"/>
    <property type="match status" value="2"/>
</dbReference>
<dbReference type="PRINTS" id="PR00368">
    <property type="entry name" value="FADPNR"/>
</dbReference>
<evidence type="ECO:0000259" key="5">
    <source>
        <dbReference type="Pfam" id="PF07992"/>
    </source>
</evidence>
<keyword evidence="7" id="KW-1185">Reference proteome</keyword>
<sequence length="347" mass="36885">MKVVVVGAGYAGTVAANRLARRAREAEVTIVNPRVDFVERIRLHQLIAGTDSAARPLADVLDRRVSVRVASVDKIGDGVVRLDDGTELDFDRLVYAAGGAVTAPRGTLAVGGVDDAREAAQRLGALPEGSVVDVIGGGLTGVETAAEVASERADLTVRLISDGPLAPSLGEPARRRVEQVLDGLHVQRIRGTWDDDGQAQLTLWAVARQVSDVARRSGWAVDDDGRVIVDERLRSVSDPRVYAVGDAAAVPRSRMSCQAALPQGTYAADAIVRELRGRTARPYSMGFAAQCVSLGRSDGVVQRVHRDDSPAGFWLGGRTGALVKEQVCRSTMIIARTSRNAWLPGPS</sequence>
<dbReference type="EMBL" id="CP011853">
    <property type="protein sequence ID" value="ALG85472.1"/>
    <property type="molecule type" value="Genomic_DNA"/>
</dbReference>
<reference evidence="7" key="1">
    <citation type="submission" date="2015-06" db="EMBL/GenBank/DDBJ databases">
        <title>Complete genome sequence and metabolic analysis of phthalate degradation pathway in Gordonia sp. QH-11.</title>
        <authorList>
            <person name="Jin D."/>
            <person name="Kong X."/>
            <person name="Bai Z."/>
        </authorList>
    </citation>
    <scope>NUCLEOTIDE SEQUENCE [LARGE SCALE GENOMIC DNA]</scope>
    <source>
        <strain evidence="7">QH-11</strain>
    </source>
</reference>
<feature type="domain" description="FAD/NAD(P)-binding" evidence="5">
    <location>
        <begin position="1"/>
        <end position="264"/>
    </location>
</feature>
<proteinExistence type="inferred from homology"/>